<reference evidence="1 2" key="1">
    <citation type="submission" date="2020-03" db="EMBL/GenBank/DDBJ databases">
        <title>Draft genome of Streptomyces sp. ventii, isolated from the Axial Seamount in the Pacific Ocean, and resequencing of the two type strains Streptomyces lonarensis strain NCL 716 and Streptomyces bohaiensis strain 11A07.</title>
        <authorList>
            <person name="Loughran R.M."/>
            <person name="Pfannmuller K.M."/>
            <person name="Wasson B.J."/>
            <person name="Deadmond M.C."/>
            <person name="Paddock B.E."/>
            <person name="Koyack M.J."/>
            <person name="Gallegos D.A."/>
            <person name="Mitchell E.A."/>
            <person name="Ushijima B."/>
            <person name="Saw J.H."/>
            <person name="Mcphail K.L."/>
            <person name="Videau P."/>
        </authorList>
    </citation>
    <scope>NUCLEOTIDE SEQUENCE [LARGE SCALE GENOMIC DNA]</scope>
    <source>
        <strain evidence="1 2">NCL716</strain>
    </source>
</reference>
<evidence type="ECO:0000313" key="2">
    <source>
        <dbReference type="Proteomes" id="UP000578686"/>
    </source>
</evidence>
<keyword evidence="2" id="KW-1185">Reference proteome</keyword>
<organism evidence="1 2">
    <name type="scientific">Streptomyces lonarensis</name>
    <dbReference type="NCBI Taxonomy" id="700599"/>
    <lineage>
        <taxon>Bacteria</taxon>
        <taxon>Bacillati</taxon>
        <taxon>Actinomycetota</taxon>
        <taxon>Actinomycetes</taxon>
        <taxon>Kitasatosporales</taxon>
        <taxon>Streptomycetaceae</taxon>
        <taxon>Streptomyces</taxon>
    </lineage>
</organism>
<sequence>MSGPPHRFPDAALLATGYLRPLLPGVHVGTAVPRPRLPEMVLLRRIGGTQRNAGVDDARIDIQVWAPTDDRATELAEDTRAHLAAIGQHRPEVRQVDTSTGPTLIPDAPADVPRALMTITLSVRGVAVPA</sequence>
<dbReference type="EMBL" id="JAAVJD010000004">
    <property type="protein sequence ID" value="NJQ04291.1"/>
    <property type="molecule type" value="Genomic_DNA"/>
</dbReference>
<proteinExistence type="predicted"/>
<dbReference type="RefSeq" id="WP_167967586.1">
    <property type="nucleotide sequence ID" value="NZ_BHZG01000019.1"/>
</dbReference>
<dbReference type="Proteomes" id="UP000578686">
    <property type="component" value="Unassembled WGS sequence"/>
</dbReference>
<accession>A0A7X6HX67</accession>
<evidence type="ECO:0008006" key="3">
    <source>
        <dbReference type="Google" id="ProtNLM"/>
    </source>
</evidence>
<gene>
    <name evidence="1" type="ORF">HCN56_01535</name>
</gene>
<comment type="caution">
    <text evidence="1">The sequence shown here is derived from an EMBL/GenBank/DDBJ whole genome shotgun (WGS) entry which is preliminary data.</text>
</comment>
<protein>
    <recommendedName>
        <fullName evidence="3">DUF3168 domain-containing protein</fullName>
    </recommendedName>
</protein>
<evidence type="ECO:0000313" key="1">
    <source>
        <dbReference type="EMBL" id="NJQ04291.1"/>
    </source>
</evidence>
<name>A0A7X6HX67_9ACTN</name>
<dbReference type="AlphaFoldDB" id="A0A7X6HX67"/>